<dbReference type="GO" id="GO:0005524">
    <property type="term" value="F:ATP binding"/>
    <property type="evidence" value="ECO:0007669"/>
    <property type="project" value="UniProtKB-UniRule"/>
</dbReference>
<dbReference type="Pfam" id="PF00069">
    <property type="entry name" value="Pkinase"/>
    <property type="match status" value="2"/>
</dbReference>
<feature type="region of interest" description="Disordered" evidence="10">
    <location>
        <begin position="58"/>
        <end position="90"/>
    </location>
</feature>
<evidence type="ECO:0000256" key="5">
    <source>
        <dbReference type="ARBA" id="ARBA00022777"/>
    </source>
</evidence>
<comment type="caution">
    <text evidence="12">The sequence shown here is derived from an EMBL/GenBank/DDBJ whole genome shotgun (WGS) entry which is preliminary data.</text>
</comment>
<comment type="catalytic activity">
    <reaction evidence="7">
        <text>L-threonyl-[protein] + ATP = O-phospho-L-threonyl-[protein] + ADP + H(+)</text>
        <dbReference type="Rhea" id="RHEA:46608"/>
        <dbReference type="Rhea" id="RHEA-COMP:11060"/>
        <dbReference type="Rhea" id="RHEA-COMP:11605"/>
        <dbReference type="ChEBI" id="CHEBI:15378"/>
        <dbReference type="ChEBI" id="CHEBI:30013"/>
        <dbReference type="ChEBI" id="CHEBI:30616"/>
        <dbReference type="ChEBI" id="CHEBI:61977"/>
        <dbReference type="ChEBI" id="CHEBI:456216"/>
        <dbReference type="EC" id="2.7.11.25"/>
    </reaction>
</comment>
<feature type="compositionally biased region" description="Low complexity" evidence="10">
    <location>
        <begin position="147"/>
        <end position="162"/>
    </location>
</feature>
<dbReference type="InterPro" id="IPR011009">
    <property type="entry name" value="Kinase-like_dom_sf"/>
</dbReference>
<dbReference type="Gene3D" id="1.10.510.10">
    <property type="entry name" value="Transferase(Phosphotransferase) domain 1"/>
    <property type="match status" value="1"/>
</dbReference>
<evidence type="ECO:0000256" key="10">
    <source>
        <dbReference type="SAM" id="MobiDB-lite"/>
    </source>
</evidence>
<evidence type="ECO:0000313" key="13">
    <source>
        <dbReference type="Proteomes" id="UP000636709"/>
    </source>
</evidence>
<reference evidence="12" key="1">
    <citation type="submission" date="2020-07" db="EMBL/GenBank/DDBJ databases">
        <title>Genome sequence and genetic diversity analysis of an under-domesticated orphan crop, white fonio (Digitaria exilis).</title>
        <authorList>
            <person name="Bennetzen J.L."/>
            <person name="Chen S."/>
            <person name="Ma X."/>
            <person name="Wang X."/>
            <person name="Yssel A.E.J."/>
            <person name="Chaluvadi S.R."/>
            <person name="Johnson M."/>
            <person name="Gangashetty P."/>
            <person name="Hamidou F."/>
            <person name="Sanogo M.D."/>
            <person name="Zwaenepoel A."/>
            <person name="Wallace J."/>
            <person name="Van De Peer Y."/>
            <person name="Van Deynze A."/>
        </authorList>
    </citation>
    <scope>NUCLEOTIDE SEQUENCE</scope>
    <source>
        <tissue evidence="12">Leaves</tissue>
    </source>
</reference>
<dbReference type="PANTHER" id="PTHR48016">
    <property type="entry name" value="MAP KINASE KINASE KINASE SSK2-RELATED-RELATED"/>
    <property type="match status" value="1"/>
</dbReference>
<evidence type="ECO:0000256" key="1">
    <source>
        <dbReference type="ARBA" id="ARBA00006529"/>
    </source>
</evidence>
<feature type="region of interest" description="Disordered" evidence="10">
    <location>
        <begin position="128"/>
        <end position="162"/>
    </location>
</feature>
<gene>
    <name evidence="12" type="ORF">HU200_017246</name>
</gene>
<dbReference type="FunFam" id="1.10.510.10:FF:000716">
    <property type="entry name" value="Protein kinase byr2-like"/>
    <property type="match status" value="1"/>
</dbReference>
<dbReference type="Proteomes" id="UP000636709">
    <property type="component" value="Unassembled WGS sequence"/>
</dbReference>
<organism evidence="12 13">
    <name type="scientific">Digitaria exilis</name>
    <dbReference type="NCBI Taxonomy" id="1010633"/>
    <lineage>
        <taxon>Eukaryota</taxon>
        <taxon>Viridiplantae</taxon>
        <taxon>Streptophyta</taxon>
        <taxon>Embryophyta</taxon>
        <taxon>Tracheophyta</taxon>
        <taxon>Spermatophyta</taxon>
        <taxon>Magnoliopsida</taxon>
        <taxon>Liliopsida</taxon>
        <taxon>Poales</taxon>
        <taxon>Poaceae</taxon>
        <taxon>PACMAD clade</taxon>
        <taxon>Panicoideae</taxon>
        <taxon>Panicodae</taxon>
        <taxon>Paniceae</taxon>
        <taxon>Anthephorinae</taxon>
        <taxon>Digitaria</taxon>
    </lineage>
</organism>
<keyword evidence="5" id="KW-0418">Kinase</keyword>
<feature type="domain" description="Protein kinase" evidence="11">
    <location>
        <begin position="327"/>
        <end position="627"/>
    </location>
</feature>
<evidence type="ECO:0000256" key="4">
    <source>
        <dbReference type="ARBA" id="ARBA00022741"/>
    </source>
</evidence>
<proteinExistence type="inferred from homology"/>
<dbReference type="GO" id="GO:0004709">
    <property type="term" value="F:MAP kinase kinase kinase activity"/>
    <property type="evidence" value="ECO:0007669"/>
    <property type="project" value="UniProtKB-EC"/>
</dbReference>
<keyword evidence="3" id="KW-0808">Transferase</keyword>
<feature type="binding site" evidence="9">
    <location>
        <position position="441"/>
    </location>
    <ligand>
        <name>ATP</name>
        <dbReference type="ChEBI" id="CHEBI:30616"/>
    </ligand>
</feature>
<keyword evidence="6 9" id="KW-0067">ATP-binding</keyword>
<evidence type="ECO:0000256" key="9">
    <source>
        <dbReference type="PROSITE-ProRule" id="PRU10141"/>
    </source>
</evidence>
<feature type="region of interest" description="Disordered" evidence="10">
    <location>
        <begin position="244"/>
        <end position="276"/>
    </location>
</feature>
<dbReference type="InterPro" id="IPR050538">
    <property type="entry name" value="MAP_kinase_kinase_kinase"/>
</dbReference>
<dbReference type="Gene3D" id="3.30.200.20">
    <property type="entry name" value="Phosphorylase Kinase, domain 1"/>
    <property type="match status" value="1"/>
</dbReference>
<evidence type="ECO:0000259" key="11">
    <source>
        <dbReference type="PROSITE" id="PS50011"/>
    </source>
</evidence>
<dbReference type="InterPro" id="IPR000719">
    <property type="entry name" value="Prot_kinase_dom"/>
</dbReference>
<dbReference type="SUPFAM" id="SSF56112">
    <property type="entry name" value="Protein kinase-like (PK-like)"/>
    <property type="match status" value="1"/>
</dbReference>
<comment type="similarity">
    <text evidence="1">Belongs to the protein kinase superfamily. STE Ser/Thr protein kinase family. MAP kinase kinase kinase subfamily.</text>
</comment>
<dbReference type="OrthoDB" id="266718at2759"/>
<accession>A0A835KJ96</accession>
<evidence type="ECO:0000256" key="7">
    <source>
        <dbReference type="ARBA" id="ARBA00047559"/>
    </source>
</evidence>
<dbReference type="EC" id="2.7.11.25" evidence="2"/>
<evidence type="ECO:0000256" key="6">
    <source>
        <dbReference type="ARBA" id="ARBA00022840"/>
    </source>
</evidence>
<dbReference type="PANTHER" id="PTHR48016:SF57">
    <property type="entry name" value="MAP KINASE SUPERFAMILY PROTEIN-RELATED"/>
    <property type="match status" value="1"/>
</dbReference>
<protein>
    <recommendedName>
        <fullName evidence="2">mitogen-activated protein kinase kinase kinase</fullName>
        <ecNumber evidence="2">2.7.11.25</ecNumber>
    </recommendedName>
</protein>
<keyword evidence="13" id="KW-1185">Reference proteome</keyword>
<name>A0A835KJ96_9POAL</name>
<dbReference type="AlphaFoldDB" id="A0A835KJ96"/>
<evidence type="ECO:0000256" key="2">
    <source>
        <dbReference type="ARBA" id="ARBA00012406"/>
    </source>
</evidence>
<comment type="catalytic activity">
    <reaction evidence="8">
        <text>L-seryl-[protein] + ATP = O-phospho-L-seryl-[protein] + ADP + H(+)</text>
        <dbReference type="Rhea" id="RHEA:17989"/>
        <dbReference type="Rhea" id="RHEA-COMP:9863"/>
        <dbReference type="Rhea" id="RHEA-COMP:11604"/>
        <dbReference type="ChEBI" id="CHEBI:15378"/>
        <dbReference type="ChEBI" id="CHEBI:29999"/>
        <dbReference type="ChEBI" id="CHEBI:30616"/>
        <dbReference type="ChEBI" id="CHEBI:83421"/>
        <dbReference type="ChEBI" id="CHEBI:456216"/>
        <dbReference type="EC" id="2.7.11.25"/>
    </reaction>
</comment>
<dbReference type="PROSITE" id="PS50011">
    <property type="entry name" value="PROTEIN_KINASE_DOM"/>
    <property type="match status" value="1"/>
</dbReference>
<evidence type="ECO:0000256" key="3">
    <source>
        <dbReference type="ARBA" id="ARBA00022679"/>
    </source>
</evidence>
<dbReference type="InterPro" id="IPR017441">
    <property type="entry name" value="Protein_kinase_ATP_BS"/>
</dbReference>
<evidence type="ECO:0000313" key="12">
    <source>
        <dbReference type="EMBL" id="KAF8730263.1"/>
    </source>
</evidence>
<dbReference type="PROSITE" id="PS00107">
    <property type="entry name" value="PROTEIN_KINASE_ATP"/>
    <property type="match status" value="1"/>
</dbReference>
<dbReference type="GO" id="GO:0005737">
    <property type="term" value="C:cytoplasm"/>
    <property type="evidence" value="ECO:0007669"/>
    <property type="project" value="TreeGrafter"/>
</dbReference>
<feature type="compositionally biased region" description="Pro residues" evidence="10">
    <location>
        <begin position="136"/>
        <end position="146"/>
    </location>
</feature>
<keyword evidence="4 9" id="KW-0547">Nucleotide-binding</keyword>
<evidence type="ECO:0000256" key="8">
    <source>
        <dbReference type="ARBA" id="ARBA00048329"/>
    </source>
</evidence>
<sequence length="636" mass="68993">MSTPGCEYVTATARLPGSGQVVRSVPFCRSRQVARTGTRQKHARKPLSLHLVTSDLPLSRYSTAQRPHRTHAGSKARAPPPSPSPPKAAALRAPALAKGTSKALLVKPHSRARTRSAVRLVSVRPCSALLPTQRQAPPPPPPPRPSPTHARMAAPQRARPRPQLARINAMRHSSYPGGGDEVEGAAADPAPVDLCSEFASQTSFRIRGGRGGRAEVDDLFRKLGLSGPEDFTIPPALYAAAMAHTSSRSRSRRQSLEASRGPDTEGSAPHALPEISGRDATVATRLEAAIEGEQAVLATELVQSEAVEVSVRSYPLPEAQSGSSVIESEATQVSRREVAAMVKLGNADMEKGMGDPVKVDKLRVERTKAVVVEAPRESTSALVQVVAESTSRDTEHWISPSPHRRFKRTITTWIKGEHLGSGSFGSVYEAISDDGFFFAVKEVSLIDQGLNAKQRILQLEHEISLLSRLEHENIVQYFGTDKIRFWLLSMLLPCVTRDIKCANILVDASGLVKLADFGLAKEMSILSQARSSKGTVFWMAPEVAKAKPHGPPADIWSLGCTVLEMLTGKVPYPDMEWTHALLKIGRGIPPEIPNTLSEDARDFIKKCVQANPNDRPSAAQLLEHPFVQRPLQHYGA</sequence>
<dbReference type="EMBL" id="JACEFO010001619">
    <property type="protein sequence ID" value="KAF8730263.1"/>
    <property type="molecule type" value="Genomic_DNA"/>
</dbReference>
<dbReference type="SMART" id="SM00220">
    <property type="entry name" value="S_TKc"/>
    <property type="match status" value="1"/>
</dbReference>